<feature type="disulfide bond" description="Redox-active" evidence="4">
    <location>
        <begin position="129"/>
        <end position="133"/>
    </location>
</feature>
<keyword evidence="3" id="KW-0479">Metal-binding</keyword>
<dbReference type="InterPro" id="IPR036249">
    <property type="entry name" value="Thioredoxin-like_sf"/>
</dbReference>
<comment type="similarity">
    <text evidence="1">Belongs to the SCO1/2 family.</text>
</comment>
<reference evidence="6 7" key="1">
    <citation type="submission" date="2020-08" db="EMBL/GenBank/DDBJ databases">
        <title>Genomic Encyclopedia of Type Strains, Phase IV (KMG-IV): sequencing the most valuable type-strain genomes for metagenomic binning, comparative biology and taxonomic classification.</title>
        <authorList>
            <person name="Goeker M."/>
        </authorList>
    </citation>
    <scope>NUCLEOTIDE SEQUENCE [LARGE SCALE GENOMIC DNA]</scope>
    <source>
        <strain evidence="6 7">DSM 4491</strain>
    </source>
</reference>
<organism evidence="6 7">
    <name type="scientific">Acetobacter lovaniensis</name>
    <dbReference type="NCBI Taxonomy" id="104100"/>
    <lineage>
        <taxon>Bacteria</taxon>
        <taxon>Pseudomonadati</taxon>
        <taxon>Pseudomonadota</taxon>
        <taxon>Alphaproteobacteria</taxon>
        <taxon>Acetobacterales</taxon>
        <taxon>Acetobacteraceae</taxon>
        <taxon>Acetobacter</taxon>
    </lineage>
</organism>
<name>A0A841QGS5_9PROT</name>
<dbReference type="Pfam" id="PF02630">
    <property type="entry name" value="SCO1-SenC"/>
    <property type="match status" value="1"/>
</dbReference>
<dbReference type="AlphaFoldDB" id="A0A841QGS5"/>
<feature type="binding site" evidence="3">
    <location>
        <position position="217"/>
    </location>
    <ligand>
        <name>Cu cation</name>
        <dbReference type="ChEBI" id="CHEBI:23378"/>
    </ligand>
</feature>
<dbReference type="FunFam" id="3.40.30.10:FF:000013">
    <property type="entry name" value="Blast:Protein SCO1 homolog, mitochondrial"/>
    <property type="match status" value="1"/>
</dbReference>
<dbReference type="EMBL" id="JACHIE010000016">
    <property type="protein sequence ID" value="MBB6458269.1"/>
    <property type="molecule type" value="Genomic_DNA"/>
</dbReference>
<dbReference type="RefSeq" id="WP_166116357.1">
    <property type="nucleotide sequence ID" value="NZ_BAABDB010000037.1"/>
</dbReference>
<keyword evidence="7" id="KW-1185">Reference proteome</keyword>
<evidence type="ECO:0000256" key="4">
    <source>
        <dbReference type="PIRSR" id="PIRSR603782-2"/>
    </source>
</evidence>
<feature type="binding site" evidence="3">
    <location>
        <position position="129"/>
    </location>
    <ligand>
        <name>Cu cation</name>
        <dbReference type="ChEBI" id="CHEBI:23378"/>
    </ligand>
</feature>
<feature type="binding site" evidence="3">
    <location>
        <position position="133"/>
    </location>
    <ligand>
        <name>Cu cation</name>
        <dbReference type="ChEBI" id="CHEBI:23378"/>
    </ligand>
</feature>
<protein>
    <submittedName>
        <fullName evidence="6">Protein SCO1/2</fullName>
    </submittedName>
</protein>
<gene>
    <name evidence="6" type="ORF">HNR55_002876</name>
</gene>
<dbReference type="SUPFAM" id="SSF52833">
    <property type="entry name" value="Thioredoxin-like"/>
    <property type="match status" value="1"/>
</dbReference>
<sequence>MTNSGGGNGRLALCLNAIKAAVEIERGCIAVVRHTVCYDGMMNRKKPIKIALTKQEPLSRRQEWKKIFPLLGIILFLFSGAAGLRIFLTSQEHTQIGGPYTLVNGQGQTVTQAAFEGRYTLLYFGYTHCVDVCPLTLATVSAALDELGKQGQNIIPVFISVDPERDTPKVLQEYVERFSPHIVGLTGSETQLQPVIKAFHVSARLHTPNGSGYLVDHSSLLYLMDGQNHLVGMIPVDASAHQIASELRRLLPSS</sequence>
<dbReference type="Gene3D" id="3.40.30.10">
    <property type="entry name" value="Glutaredoxin"/>
    <property type="match status" value="1"/>
</dbReference>
<evidence type="ECO:0000256" key="3">
    <source>
        <dbReference type="PIRSR" id="PIRSR603782-1"/>
    </source>
</evidence>
<evidence type="ECO:0000256" key="2">
    <source>
        <dbReference type="ARBA" id="ARBA00023008"/>
    </source>
</evidence>
<keyword evidence="2 3" id="KW-0186">Copper</keyword>
<dbReference type="PANTHER" id="PTHR12151:SF25">
    <property type="entry name" value="LINALOOL DEHYDRATASE_ISOMERASE DOMAIN-CONTAINING PROTEIN"/>
    <property type="match status" value="1"/>
</dbReference>
<evidence type="ECO:0000313" key="6">
    <source>
        <dbReference type="EMBL" id="MBB6458269.1"/>
    </source>
</evidence>
<dbReference type="InterPro" id="IPR003782">
    <property type="entry name" value="SCO1/SenC"/>
</dbReference>
<keyword evidence="4" id="KW-1015">Disulfide bond</keyword>
<evidence type="ECO:0000256" key="5">
    <source>
        <dbReference type="SAM" id="Phobius"/>
    </source>
</evidence>
<dbReference type="Proteomes" id="UP000578000">
    <property type="component" value="Unassembled WGS sequence"/>
</dbReference>
<dbReference type="PANTHER" id="PTHR12151">
    <property type="entry name" value="ELECTRON TRANSPORT PROTIN SCO1/SENC FAMILY MEMBER"/>
    <property type="match status" value="1"/>
</dbReference>
<evidence type="ECO:0000256" key="1">
    <source>
        <dbReference type="ARBA" id="ARBA00010996"/>
    </source>
</evidence>
<dbReference type="CDD" id="cd02968">
    <property type="entry name" value="SCO"/>
    <property type="match status" value="1"/>
</dbReference>
<proteinExistence type="inferred from homology"/>
<keyword evidence="5" id="KW-0812">Transmembrane</keyword>
<evidence type="ECO:0000313" key="7">
    <source>
        <dbReference type="Proteomes" id="UP000578000"/>
    </source>
</evidence>
<keyword evidence="5" id="KW-0472">Membrane</keyword>
<feature type="transmembrane region" description="Helical" evidence="5">
    <location>
        <begin position="67"/>
        <end position="88"/>
    </location>
</feature>
<dbReference type="GO" id="GO:0046872">
    <property type="term" value="F:metal ion binding"/>
    <property type="evidence" value="ECO:0007669"/>
    <property type="project" value="UniProtKB-KW"/>
</dbReference>
<keyword evidence="5" id="KW-1133">Transmembrane helix</keyword>
<accession>A0A841QGS5</accession>
<comment type="caution">
    <text evidence="6">The sequence shown here is derived from an EMBL/GenBank/DDBJ whole genome shotgun (WGS) entry which is preliminary data.</text>
</comment>